<organism evidence="11 12">
    <name type="scientific">Methylophaga sulfidovorans</name>
    <dbReference type="NCBI Taxonomy" id="45496"/>
    <lineage>
        <taxon>Bacteria</taxon>
        <taxon>Pseudomonadati</taxon>
        <taxon>Pseudomonadota</taxon>
        <taxon>Gammaproteobacteria</taxon>
        <taxon>Thiotrichales</taxon>
        <taxon>Piscirickettsiaceae</taxon>
        <taxon>Methylophaga</taxon>
    </lineage>
</organism>
<keyword evidence="12" id="KW-1185">Reference proteome</keyword>
<keyword evidence="5 7" id="KW-0964">Secreted</keyword>
<evidence type="ECO:0000256" key="6">
    <source>
        <dbReference type="ARBA" id="ARBA00023143"/>
    </source>
</evidence>
<feature type="domain" description="Flagellar hook-associated protein FlgK helical" evidence="10">
    <location>
        <begin position="92"/>
        <end position="332"/>
    </location>
</feature>
<name>A0A1I3WUU0_9GAMM</name>
<keyword evidence="11" id="KW-0282">Flagellum</keyword>
<dbReference type="Pfam" id="PF06429">
    <property type="entry name" value="Flg_bbr_C"/>
    <property type="match status" value="1"/>
</dbReference>
<dbReference type="GO" id="GO:0005576">
    <property type="term" value="C:extracellular region"/>
    <property type="evidence" value="ECO:0007669"/>
    <property type="project" value="UniProtKB-SubCell"/>
</dbReference>
<proteinExistence type="inferred from homology"/>
<dbReference type="PRINTS" id="PR01005">
    <property type="entry name" value="FLGHOOKAP1"/>
</dbReference>
<evidence type="ECO:0000256" key="5">
    <source>
        <dbReference type="ARBA" id="ARBA00022525"/>
    </source>
</evidence>
<evidence type="ECO:0000259" key="8">
    <source>
        <dbReference type="Pfam" id="PF00460"/>
    </source>
</evidence>
<dbReference type="PANTHER" id="PTHR30033:SF1">
    <property type="entry name" value="FLAGELLAR HOOK-ASSOCIATED PROTEIN 1"/>
    <property type="match status" value="1"/>
</dbReference>
<dbReference type="Proteomes" id="UP000198924">
    <property type="component" value="Unassembled WGS sequence"/>
</dbReference>
<dbReference type="InterPro" id="IPR001444">
    <property type="entry name" value="Flag_bb_rod_N"/>
</dbReference>
<dbReference type="Pfam" id="PF00460">
    <property type="entry name" value="Flg_bb_rod"/>
    <property type="match status" value="1"/>
</dbReference>
<dbReference type="SUPFAM" id="SSF64518">
    <property type="entry name" value="Phase 1 flagellin"/>
    <property type="match status" value="1"/>
</dbReference>
<comment type="subcellular location">
    <subcellularLocation>
        <location evidence="1 7">Bacterial flagellum</location>
    </subcellularLocation>
    <subcellularLocation>
        <location evidence="2 7">Secreted</location>
    </subcellularLocation>
</comment>
<sequence length="478" mass="50306">MSLLGIGTSALLTAQGNLSTTSHNISNVNTEGYTRQRADQATRTPDYKGDIYFGTGVQITSVERVYDTFLASQVRTYTAQEAAQRSYLSYSQQVDDVLGSEDLGLSGGLNKFFNAVNELANDPTSIAARQLMLTQGELLANRFNTMDSKLTQLDEQIDYDITVAVDDINNLSKSIAELNAAITAASGAGGTPNDLMDKRDKLINDLSEIVSVNVIEQSNGTTNILIGNGQALVAGTKSMTLTTVTDTSTTPPRLGIGYGDSSTNITSQLSGGTLGGALEFRDTIIDDVRAELDVLAKSVVEGFNAVHNNTTNIANGGQGSVDLDGNDGGDFFDPANITAATISVAITDPRAIAASSKFDAATGLVNVSGSGNNENALALANLETDKTLVTIAPGVTRSLSEGYAVLVSDVATRTQQAEASQETQLALLQQTEQRFDAVGGVNLDEEAAQLIKFQQAYQAASQIIIVSNTIFDSLINAV</sequence>
<evidence type="ECO:0000256" key="7">
    <source>
        <dbReference type="RuleBase" id="RU362065"/>
    </source>
</evidence>
<dbReference type="AlphaFoldDB" id="A0A1I3WUU0"/>
<keyword evidence="6 7" id="KW-0975">Bacterial flagellum</keyword>
<dbReference type="InterPro" id="IPR053927">
    <property type="entry name" value="FlgK_helical"/>
</dbReference>
<dbReference type="STRING" id="45496.SAMN04488079_10570"/>
<dbReference type="RefSeq" id="WP_091712169.1">
    <property type="nucleotide sequence ID" value="NZ_FOSH01000005.1"/>
</dbReference>
<dbReference type="PANTHER" id="PTHR30033">
    <property type="entry name" value="FLAGELLAR HOOK-ASSOCIATED PROTEIN 1"/>
    <property type="match status" value="1"/>
</dbReference>
<evidence type="ECO:0000313" key="11">
    <source>
        <dbReference type="EMBL" id="SFK11070.1"/>
    </source>
</evidence>
<dbReference type="GO" id="GO:0005198">
    <property type="term" value="F:structural molecule activity"/>
    <property type="evidence" value="ECO:0007669"/>
    <property type="project" value="UniProtKB-UniRule"/>
</dbReference>
<dbReference type="Pfam" id="PF22638">
    <property type="entry name" value="FlgK_D1"/>
    <property type="match status" value="1"/>
</dbReference>
<dbReference type="InterPro" id="IPR010930">
    <property type="entry name" value="Flg_bb/hook_C_dom"/>
</dbReference>
<reference evidence="12" key="1">
    <citation type="submission" date="2016-10" db="EMBL/GenBank/DDBJ databases">
        <authorList>
            <person name="Varghese N."/>
            <person name="Submissions S."/>
        </authorList>
    </citation>
    <scope>NUCLEOTIDE SEQUENCE [LARGE SCALE GENOMIC DNA]</scope>
    <source>
        <strain evidence="12">DSM 11578</strain>
    </source>
</reference>
<evidence type="ECO:0000313" key="12">
    <source>
        <dbReference type="Proteomes" id="UP000198924"/>
    </source>
</evidence>
<dbReference type="InterPro" id="IPR002371">
    <property type="entry name" value="FlgK"/>
</dbReference>
<evidence type="ECO:0000259" key="9">
    <source>
        <dbReference type="Pfam" id="PF06429"/>
    </source>
</evidence>
<dbReference type="NCBIfam" id="TIGR02492">
    <property type="entry name" value="flgK_ends"/>
    <property type="match status" value="1"/>
</dbReference>
<dbReference type="GO" id="GO:0044780">
    <property type="term" value="P:bacterial-type flagellum assembly"/>
    <property type="evidence" value="ECO:0007669"/>
    <property type="project" value="InterPro"/>
</dbReference>
<dbReference type="OrthoDB" id="9802553at2"/>
<evidence type="ECO:0000256" key="2">
    <source>
        <dbReference type="ARBA" id="ARBA00004613"/>
    </source>
</evidence>
<feature type="domain" description="Flagellar basal-body/hook protein C-terminal" evidence="9">
    <location>
        <begin position="440"/>
        <end position="476"/>
    </location>
</feature>
<keyword evidence="11" id="KW-0969">Cilium</keyword>
<accession>A0A1I3WUU0</accession>
<feature type="domain" description="Flagellar basal body rod protein N-terminal" evidence="8">
    <location>
        <begin position="6"/>
        <end position="34"/>
    </location>
</feature>
<keyword evidence="11" id="KW-0966">Cell projection</keyword>
<dbReference type="EMBL" id="FOSH01000005">
    <property type="protein sequence ID" value="SFK11070.1"/>
    <property type="molecule type" value="Genomic_DNA"/>
</dbReference>
<evidence type="ECO:0000256" key="1">
    <source>
        <dbReference type="ARBA" id="ARBA00004365"/>
    </source>
</evidence>
<evidence type="ECO:0000256" key="3">
    <source>
        <dbReference type="ARBA" id="ARBA00009677"/>
    </source>
</evidence>
<dbReference type="GO" id="GO:0009424">
    <property type="term" value="C:bacterial-type flagellum hook"/>
    <property type="evidence" value="ECO:0007669"/>
    <property type="project" value="UniProtKB-UniRule"/>
</dbReference>
<comment type="similarity">
    <text evidence="3 7">Belongs to the flagella basal body rod proteins family.</text>
</comment>
<gene>
    <name evidence="7" type="primary">flgK</name>
    <name evidence="11" type="ORF">SAMN04488079_10570</name>
</gene>
<evidence type="ECO:0000256" key="4">
    <source>
        <dbReference type="ARBA" id="ARBA00016244"/>
    </source>
</evidence>
<evidence type="ECO:0000259" key="10">
    <source>
        <dbReference type="Pfam" id="PF22638"/>
    </source>
</evidence>
<protein>
    <recommendedName>
        <fullName evidence="4 7">Flagellar hook-associated protein 1</fullName>
        <shortName evidence="7">HAP1</shortName>
    </recommendedName>
</protein>